<dbReference type="AlphaFoldDB" id="A0AAW0C5L5"/>
<sequence length="112" mass="12707">MPQYYSHRIARRIKGRGGDLIMYCKGKPRLQTFYHRRHALSVATAKLKSKGEEKKGLSAKVLAAVERKVVKIKVDVSSDAQKENKPTSDCAPEKRRRSADRDLTKLLVLNSK</sequence>
<keyword evidence="4" id="KW-1185">Reference proteome</keyword>
<reference evidence="3 4" key="1">
    <citation type="journal article" date="2024" name="J Genomics">
        <title>Draft genome sequencing and assembly of Favolaschia claudopus CIRM-BRFM 2984 isolated from oak limbs.</title>
        <authorList>
            <person name="Navarro D."/>
            <person name="Drula E."/>
            <person name="Chaduli D."/>
            <person name="Cazenave R."/>
            <person name="Ahrendt S."/>
            <person name="Wang J."/>
            <person name="Lipzen A."/>
            <person name="Daum C."/>
            <person name="Barry K."/>
            <person name="Grigoriev I.V."/>
            <person name="Favel A."/>
            <person name="Rosso M.N."/>
            <person name="Martin F."/>
        </authorList>
    </citation>
    <scope>NUCLEOTIDE SEQUENCE [LARGE SCALE GENOMIC DNA]</scope>
    <source>
        <strain evidence="3 4">CIRM-BRFM 2984</strain>
    </source>
</reference>
<comment type="caution">
    <text evidence="3">The sequence shown here is derived from an EMBL/GenBank/DDBJ whole genome shotgun (WGS) entry which is preliminary data.</text>
</comment>
<dbReference type="EMBL" id="JAWWNJ010000020">
    <property type="protein sequence ID" value="KAK7035001.1"/>
    <property type="molecule type" value="Genomic_DNA"/>
</dbReference>
<feature type="region of interest" description="Disordered" evidence="1">
    <location>
        <begin position="75"/>
        <end position="103"/>
    </location>
</feature>
<dbReference type="Proteomes" id="UP001362999">
    <property type="component" value="Unassembled WGS sequence"/>
</dbReference>
<dbReference type="EMBL" id="JAWWNJ010000139">
    <property type="protein sequence ID" value="KAK6984327.1"/>
    <property type="molecule type" value="Genomic_DNA"/>
</dbReference>
<evidence type="ECO:0000313" key="4">
    <source>
        <dbReference type="Proteomes" id="UP001362999"/>
    </source>
</evidence>
<name>A0AAW0C5L5_9AGAR</name>
<proteinExistence type="predicted"/>
<evidence type="ECO:0000256" key="1">
    <source>
        <dbReference type="SAM" id="MobiDB-lite"/>
    </source>
</evidence>
<protein>
    <submittedName>
        <fullName evidence="3">Uncharacterized protein</fullName>
    </submittedName>
</protein>
<evidence type="ECO:0000313" key="2">
    <source>
        <dbReference type="EMBL" id="KAK6984327.1"/>
    </source>
</evidence>
<gene>
    <name evidence="3" type="ORF">R3P38DRAFT_3184503</name>
    <name evidence="2" type="ORF">R3P38DRAFT_3232101</name>
</gene>
<feature type="compositionally biased region" description="Basic and acidic residues" evidence="1">
    <location>
        <begin position="75"/>
        <end position="86"/>
    </location>
</feature>
<organism evidence="3 4">
    <name type="scientific">Favolaschia claudopus</name>
    <dbReference type="NCBI Taxonomy" id="2862362"/>
    <lineage>
        <taxon>Eukaryota</taxon>
        <taxon>Fungi</taxon>
        <taxon>Dikarya</taxon>
        <taxon>Basidiomycota</taxon>
        <taxon>Agaricomycotina</taxon>
        <taxon>Agaricomycetes</taxon>
        <taxon>Agaricomycetidae</taxon>
        <taxon>Agaricales</taxon>
        <taxon>Marasmiineae</taxon>
        <taxon>Mycenaceae</taxon>
        <taxon>Favolaschia</taxon>
    </lineage>
</organism>
<evidence type="ECO:0000313" key="3">
    <source>
        <dbReference type="EMBL" id="KAK7035001.1"/>
    </source>
</evidence>
<accession>A0AAW0C5L5</accession>